<feature type="non-terminal residue" evidence="7">
    <location>
        <position position="1"/>
    </location>
</feature>
<dbReference type="Gene3D" id="3.40.50.960">
    <property type="entry name" value="Lumazine/riboflavin synthase"/>
    <property type="match status" value="1"/>
</dbReference>
<dbReference type="CDD" id="cd09209">
    <property type="entry name" value="Lumazine_synthase-I"/>
    <property type="match status" value="1"/>
</dbReference>
<dbReference type="InterPro" id="IPR034964">
    <property type="entry name" value="LS"/>
</dbReference>
<dbReference type="EC" id="2.5.1.78" evidence="3"/>
<comment type="catalytic activity">
    <reaction evidence="6">
        <text>(2S)-2-hydroxy-3-oxobutyl phosphate + 5-amino-6-(D-ribitylamino)uracil = 6,7-dimethyl-8-(1-D-ribityl)lumazine + phosphate + 2 H2O + H(+)</text>
        <dbReference type="Rhea" id="RHEA:26152"/>
        <dbReference type="ChEBI" id="CHEBI:15377"/>
        <dbReference type="ChEBI" id="CHEBI:15378"/>
        <dbReference type="ChEBI" id="CHEBI:15934"/>
        <dbReference type="ChEBI" id="CHEBI:43474"/>
        <dbReference type="ChEBI" id="CHEBI:58201"/>
        <dbReference type="ChEBI" id="CHEBI:58830"/>
        <dbReference type="EC" id="2.5.1.78"/>
    </reaction>
</comment>
<dbReference type="InterPro" id="IPR002180">
    <property type="entry name" value="LS/RS"/>
</dbReference>
<sequence>RFYDEISDELANGAIAALEAQGASFDRVSVPGALEIPQVLGQAIASGLIPGTAAHSRWHGVVALGCVIRGETAHYDIVCRNANHWLMEIATRHNVPVGNGILTVDNQSQAMARARGGIEGKGGHAARACLKLIEIAHAFEGQNA</sequence>
<dbReference type="NCBIfam" id="TIGR00114">
    <property type="entry name" value="lumazine-synth"/>
    <property type="match status" value="1"/>
</dbReference>
<dbReference type="GO" id="GO:0009349">
    <property type="term" value="C:riboflavin synthase complex"/>
    <property type="evidence" value="ECO:0007669"/>
    <property type="project" value="InterPro"/>
</dbReference>
<dbReference type="UniPathway" id="UPA00275">
    <property type="reaction ID" value="UER00404"/>
</dbReference>
<keyword evidence="5" id="KW-0808">Transferase</keyword>
<proteinExistence type="inferred from homology"/>
<gene>
    <name evidence="7" type="ORF">S01H1_05387</name>
</gene>
<dbReference type="HAMAP" id="MF_00178">
    <property type="entry name" value="Lumazine_synth"/>
    <property type="match status" value="1"/>
</dbReference>
<name>X0RWD8_9ZZZZ</name>
<dbReference type="GO" id="GO:0005829">
    <property type="term" value="C:cytosol"/>
    <property type="evidence" value="ECO:0007669"/>
    <property type="project" value="TreeGrafter"/>
</dbReference>
<dbReference type="PANTHER" id="PTHR21058">
    <property type="entry name" value="6,7-DIMETHYL-8-RIBITYLLUMAZINE SYNTHASE DMRL SYNTHASE LUMAZINE SYNTHASE"/>
    <property type="match status" value="1"/>
</dbReference>
<evidence type="ECO:0000256" key="2">
    <source>
        <dbReference type="ARBA" id="ARBA00007424"/>
    </source>
</evidence>
<organism evidence="7">
    <name type="scientific">marine sediment metagenome</name>
    <dbReference type="NCBI Taxonomy" id="412755"/>
    <lineage>
        <taxon>unclassified sequences</taxon>
        <taxon>metagenomes</taxon>
        <taxon>ecological metagenomes</taxon>
    </lineage>
</organism>
<protein>
    <recommendedName>
        <fullName evidence="3">6,7-dimethyl-8-ribityllumazine synthase</fullName>
        <ecNumber evidence="3">2.5.1.78</ecNumber>
    </recommendedName>
</protein>
<comment type="similarity">
    <text evidence="2">Belongs to the DMRL synthase family.</text>
</comment>
<evidence type="ECO:0000256" key="5">
    <source>
        <dbReference type="ARBA" id="ARBA00022679"/>
    </source>
</evidence>
<dbReference type="SUPFAM" id="SSF52121">
    <property type="entry name" value="Lumazine synthase"/>
    <property type="match status" value="1"/>
</dbReference>
<dbReference type="EMBL" id="BARS01002809">
    <property type="protein sequence ID" value="GAF73134.1"/>
    <property type="molecule type" value="Genomic_DNA"/>
</dbReference>
<evidence type="ECO:0000256" key="6">
    <source>
        <dbReference type="ARBA" id="ARBA00048785"/>
    </source>
</evidence>
<dbReference type="InterPro" id="IPR036467">
    <property type="entry name" value="LS/RS_sf"/>
</dbReference>
<dbReference type="AlphaFoldDB" id="X0RWD8"/>
<dbReference type="Pfam" id="PF00885">
    <property type="entry name" value="DMRL_synthase"/>
    <property type="match status" value="1"/>
</dbReference>
<accession>X0RWD8</accession>
<reference evidence="7" key="1">
    <citation type="journal article" date="2014" name="Front. Microbiol.">
        <title>High frequency of phylogenetically diverse reductive dehalogenase-homologous genes in deep subseafloor sedimentary metagenomes.</title>
        <authorList>
            <person name="Kawai M."/>
            <person name="Futagami T."/>
            <person name="Toyoda A."/>
            <person name="Takaki Y."/>
            <person name="Nishi S."/>
            <person name="Hori S."/>
            <person name="Arai W."/>
            <person name="Tsubouchi T."/>
            <person name="Morono Y."/>
            <person name="Uchiyama I."/>
            <person name="Ito T."/>
            <person name="Fujiyama A."/>
            <person name="Inagaki F."/>
            <person name="Takami H."/>
        </authorList>
    </citation>
    <scope>NUCLEOTIDE SEQUENCE</scope>
    <source>
        <strain evidence="7">Expedition CK06-06</strain>
    </source>
</reference>
<evidence type="ECO:0000256" key="3">
    <source>
        <dbReference type="ARBA" id="ARBA00012664"/>
    </source>
</evidence>
<comment type="pathway">
    <text evidence="1">Cofactor biosynthesis; riboflavin biosynthesis; riboflavin from 2-hydroxy-3-oxobutyl phosphate and 5-amino-6-(D-ribitylamino)uracil: step 1/2.</text>
</comment>
<dbReference type="GO" id="GO:0009231">
    <property type="term" value="P:riboflavin biosynthetic process"/>
    <property type="evidence" value="ECO:0007669"/>
    <property type="project" value="UniProtKB-UniPathway"/>
</dbReference>
<evidence type="ECO:0000313" key="7">
    <source>
        <dbReference type="EMBL" id="GAF73134.1"/>
    </source>
</evidence>
<keyword evidence="4" id="KW-0686">Riboflavin biosynthesis</keyword>
<dbReference type="PANTHER" id="PTHR21058:SF0">
    <property type="entry name" value="6,7-DIMETHYL-8-RIBITYLLUMAZINE SYNTHASE"/>
    <property type="match status" value="1"/>
</dbReference>
<comment type="caution">
    <text evidence="7">The sequence shown here is derived from an EMBL/GenBank/DDBJ whole genome shotgun (WGS) entry which is preliminary data.</text>
</comment>
<dbReference type="GO" id="GO:0000906">
    <property type="term" value="F:6,7-dimethyl-8-ribityllumazine synthase activity"/>
    <property type="evidence" value="ECO:0007669"/>
    <property type="project" value="UniProtKB-EC"/>
</dbReference>
<evidence type="ECO:0000256" key="1">
    <source>
        <dbReference type="ARBA" id="ARBA00004917"/>
    </source>
</evidence>
<evidence type="ECO:0000256" key="4">
    <source>
        <dbReference type="ARBA" id="ARBA00022619"/>
    </source>
</evidence>